<dbReference type="InterPro" id="IPR036265">
    <property type="entry name" value="HIT-like_sf"/>
</dbReference>
<comment type="caution">
    <text evidence="1">The sequence shown here is derived from an EMBL/GenBank/DDBJ whole genome shotgun (WGS) entry which is preliminary data.</text>
</comment>
<dbReference type="Proteomes" id="UP001464387">
    <property type="component" value="Unassembled WGS sequence"/>
</dbReference>
<dbReference type="Gene3D" id="3.30.428.10">
    <property type="entry name" value="HIT-like"/>
    <property type="match status" value="1"/>
</dbReference>
<reference evidence="1 2" key="1">
    <citation type="journal article" date="2024" name="Proc. Natl. Acad. Sci. U.S.A.">
        <title>The evolutionary genomics of adaptation to stress in wild rhizobium bacteria.</title>
        <authorList>
            <person name="Kehlet-Delgado H."/>
            <person name="Montoya A.P."/>
            <person name="Jensen K.T."/>
            <person name="Wendlandt C.E."/>
            <person name="Dexheimer C."/>
            <person name="Roberts M."/>
            <person name="Torres Martinez L."/>
            <person name="Friesen M.L."/>
            <person name="Griffitts J.S."/>
            <person name="Porter S.S."/>
        </authorList>
    </citation>
    <scope>NUCLEOTIDE SEQUENCE [LARGE SCALE GENOMIC DNA]</scope>
    <source>
        <strain evidence="1 2">M0729</strain>
    </source>
</reference>
<protein>
    <recommendedName>
        <fullName evidence="3">Histidine triad (HIT) protein</fullName>
    </recommendedName>
</protein>
<sequence length="212" mass="23605">MTTEGRFSDAFSDFPSKIENEVIAHGEHAIVLPTLGMIVPNWFLIIPQAHSINFAQQSSEVHKELPAIVSSIFDLVSKPGDEVLIFEHGALRVGSNIGCGVDHAHLHVIVANSKFISKAWGGIESEMGARQSACNVVDMYSSINNSEPYYFAWRAGRMLLEQPATKEISQRLRRVIAFAAGVPDEWNYRDHPFYNNIASTIANFHIRKRLAA</sequence>
<dbReference type="SUPFAM" id="SSF54197">
    <property type="entry name" value="HIT-like"/>
    <property type="match status" value="1"/>
</dbReference>
<evidence type="ECO:0008006" key="3">
    <source>
        <dbReference type="Google" id="ProtNLM"/>
    </source>
</evidence>
<accession>A0ABV1YKU2</accession>
<keyword evidence="2" id="KW-1185">Reference proteome</keyword>
<organism evidence="1 2">
    <name type="scientific">Mesorhizobium opportunistum</name>
    <dbReference type="NCBI Taxonomy" id="593909"/>
    <lineage>
        <taxon>Bacteria</taxon>
        <taxon>Pseudomonadati</taxon>
        <taxon>Pseudomonadota</taxon>
        <taxon>Alphaproteobacteria</taxon>
        <taxon>Hyphomicrobiales</taxon>
        <taxon>Phyllobacteriaceae</taxon>
        <taxon>Mesorhizobium</taxon>
    </lineage>
</organism>
<gene>
    <name evidence="1" type="ORF">NKI33_22780</name>
</gene>
<name>A0ABV1YKU2_9HYPH</name>
<dbReference type="RefSeq" id="WP_287274251.1">
    <property type="nucleotide sequence ID" value="NZ_JAMYMY010000025.1"/>
</dbReference>
<dbReference type="EMBL" id="JAMYPJ010000037">
    <property type="protein sequence ID" value="MER8935766.1"/>
    <property type="molecule type" value="Genomic_DNA"/>
</dbReference>
<proteinExistence type="predicted"/>
<evidence type="ECO:0000313" key="1">
    <source>
        <dbReference type="EMBL" id="MER8935766.1"/>
    </source>
</evidence>
<evidence type="ECO:0000313" key="2">
    <source>
        <dbReference type="Proteomes" id="UP001464387"/>
    </source>
</evidence>